<evidence type="ECO:0000313" key="2">
    <source>
        <dbReference type="EMBL" id="CAG9122657.1"/>
    </source>
</evidence>
<gene>
    <name evidence="2" type="ORF">PLXY2_LOCUS7740</name>
</gene>
<reference evidence="2" key="1">
    <citation type="submission" date="2020-11" db="EMBL/GenBank/DDBJ databases">
        <authorList>
            <person name="Whiteford S."/>
        </authorList>
    </citation>
    <scope>NUCLEOTIDE SEQUENCE</scope>
</reference>
<evidence type="ECO:0000256" key="1">
    <source>
        <dbReference type="SAM" id="MobiDB-lite"/>
    </source>
</evidence>
<dbReference type="AlphaFoldDB" id="A0A8S4F3H7"/>
<name>A0A8S4F3H7_PLUXY</name>
<sequence length="195" mass="22536">MYNNYFYHFFYRSKNVKACSSATAEQLFPSEDEREGSVDRKTEKKRAGKSMPSLMGEPSSKKRKTTTINPVPAVEKSTARDLFGSDSDDEEFEETKKPGTAPIYNYFTRRLANDHSRQANDDKTGSHYIELKVYKTSEIQSVLPMNRWRHAIVTVKNQLDTNSESWKCLDEFIKASKKDFKKCPPTFMSSYYNST</sequence>
<keyword evidence="3" id="KW-1185">Reference proteome</keyword>
<organism evidence="2 3">
    <name type="scientific">Plutella xylostella</name>
    <name type="common">Diamondback moth</name>
    <name type="synonym">Plutella maculipennis</name>
    <dbReference type="NCBI Taxonomy" id="51655"/>
    <lineage>
        <taxon>Eukaryota</taxon>
        <taxon>Metazoa</taxon>
        <taxon>Ecdysozoa</taxon>
        <taxon>Arthropoda</taxon>
        <taxon>Hexapoda</taxon>
        <taxon>Insecta</taxon>
        <taxon>Pterygota</taxon>
        <taxon>Neoptera</taxon>
        <taxon>Endopterygota</taxon>
        <taxon>Lepidoptera</taxon>
        <taxon>Glossata</taxon>
        <taxon>Ditrysia</taxon>
        <taxon>Yponomeutoidea</taxon>
        <taxon>Plutellidae</taxon>
        <taxon>Plutella</taxon>
    </lineage>
</organism>
<dbReference type="EMBL" id="CAJHNJ030000027">
    <property type="protein sequence ID" value="CAG9122657.1"/>
    <property type="molecule type" value="Genomic_DNA"/>
</dbReference>
<dbReference type="Proteomes" id="UP000653454">
    <property type="component" value="Unassembled WGS sequence"/>
</dbReference>
<accession>A0A8S4F3H7</accession>
<protein>
    <submittedName>
        <fullName evidence="2">(diamondback moth) hypothetical protein</fullName>
    </submittedName>
</protein>
<feature type="region of interest" description="Disordered" evidence="1">
    <location>
        <begin position="29"/>
        <end position="96"/>
    </location>
</feature>
<proteinExistence type="predicted"/>
<evidence type="ECO:0000313" key="3">
    <source>
        <dbReference type="Proteomes" id="UP000653454"/>
    </source>
</evidence>
<comment type="caution">
    <text evidence="2">The sequence shown here is derived from an EMBL/GenBank/DDBJ whole genome shotgun (WGS) entry which is preliminary data.</text>
</comment>